<dbReference type="Gene3D" id="2.60.40.10">
    <property type="entry name" value="Immunoglobulins"/>
    <property type="match status" value="1"/>
</dbReference>
<accession>X1D800</accession>
<organism evidence="1">
    <name type="scientific">marine sediment metagenome</name>
    <dbReference type="NCBI Taxonomy" id="412755"/>
    <lineage>
        <taxon>unclassified sequences</taxon>
        <taxon>metagenomes</taxon>
        <taxon>ecological metagenomes</taxon>
    </lineage>
</organism>
<reference evidence="1" key="1">
    <citation type="journal article" date="2014" name="Front. Microbiol.">
        <title>High frequency of phylogenetically diverse reductive dehalogenase-homologous genes in deep subseafloor sedimentary metagenomes.</title>
        <authorList>
            <person name="Kawai M."/>
            <person name="Futagami T."/>
            <person name="Toyoda A."/>
            <person name="Takaki Y."/>
            <person name="Nishi S."/>
            <person name="Hori S."/>
            <person name="Arai W."/>
            <person name="Tsubouchi T."/>
            <person name="Morono Y."/>
            <person name="Uchiyama I."/>
            <person name="Ito T."/>
            <person name="Fujiyama A."/>
            <person name="Inagaki F."/>
            <person name="Takami H."/>
        </authorList>
    </citation>
    <scope>NUCLEOTIDE SEQUENCE</scope>
    <source>
        <strain evidence="1">Expedition CK06-06</strain>
    </source>
</reference>
<protein>
    <submittedName>
        <fullName evidence="1">Uncharacterized protein</fullName>
    </submittedName>
</protein>
<dbReference type="InterPro" id="IPR013783">
    <property type="entry name" value="Ig-like_fold"/>
</dbReference>
<proteinExistence type="predicted"/>
<dbReference type="EMBL" id="BART01027396">
    <property type="protein sequence ID" value="GAG92551.1"/>
    <property type="molecule type" value="Genomic_DNA"/>
</dbReference>
<name>X1D800_9ZZZZ</name>
<feature type="non-terminal residue" evidence="1">
    <location>
        <position position="270"/>
    </location>
</feature>
<gene>
    <name evidence="1" type="ORF">S01H4_48576</name>
</gene>
<dbReference type="AlphaFoldDB" id="X1D800"/>
<sequence length="270" mass="29831">MQAPSTIDINEGTLIIEGDARITIAEYADKGWLTGADEADPRYVGIEYDDVNNLTTVTYEPNPDYNMPWRPMPGVGERITDWTLTLSWQPGQYADTHTVFFSTSLSDINESATPVSVNQPGTTYPVPNYLEFDKTYYWRINEVNDACAPGVWQGPAWQFTMENYVEVDDFDSYASTDILNDIWHDKDTAGGGVSGQGNAEVILQTITVRGGSSMEYRYNNLVGGGGSKERFSESWADIADLAIGPDWTPSDAKALVLYFYGQSGNAAHPV</sequence>
<evidence type="ECO:0000313" key="1">
    <source>
        <dbReference type="EMBL" id="GAG92551.1"/>
    </source>
</evidence>
<comment type="caution">
    <text evidence="1">The sequence shown here is derived from an EMBL/GenBank/DDBJ whole genome shotgun (WGS) entry which is preliminary data.</text>
</comment>